<dbReference type="InterPro" id="IPR000618">
    <property type="entry name" value="Insect_cuticle"/>
</dbReference>
<dbReference type="PANTHER" id="PTHR10380:SF173">
    <property type="entry name" value="CUTICULAR PROTEIN 47EF, ISOFORM C-RELATED"/>
    <property type="match status" value="1"/>
</dbReference>
<dbReference type="OrthoDB" id="6493579at2759"/>
<dbReference type="PANTHER" id="PTHR10380">
    <property type="entry name" value="CUTICLE PROTEIN"/>
    <property type="match status" value="1"/>
</dbReference>
<dbReference type="PROSITE" id="PS51155">
    <property type="entry name" value="CHIT_BIND_RR_2"/>
    <property type="match status" value="1"/>
</dbReference>
<feature type="signal peptide" evidence="4">
    <location>
        <begin position="1"/>
        <end position="16"/>
    </location>
</feature>
<protein>
    <submittedName>
        <fullName evidence="5">Uncharacterized protein</fullName>
    </submittedName>
</protein>
<keyword evidence="1 2" id="KW-0193">Cuticle</keyword>
<gene>
    <name evidence="5" type="ORF">TSAR_015308</name>
</gene>
<name>A0A232F457_9HYME</name>
<feature type="chain" id="PRO_5012127327" evidence="4">
    <location>
        <begin position="17"/>
        <end position="123"/>
    </location>
</feature>
<dbReference type="STRING" id="543379.A0A232F457"/>
<dbReference type="Pfam" id="PF00379">
    <property type="entry name" value="Chitin_bind_4"/>
    <property type="match status" value="1"/>
</dbReference>
<accession>A0A232F457</accession>
<sequence length="123" mass="13196">MKFIIAALALVAVVAAQEQHATILRQSSDISPEGSYSYSYETDNGISHSETGDARVPSEEGLAVAAAGQYQYTAPDGNVIQLSYTADENGFQPQGAHLPVAPEIPQAILRAIEYIRSHPQPQQ</sequence>
<dbReference type="PROSITE" id="PS00233">
    <property type="entry name" value="CHIT_BIND_RR_1"/>
    <property type="match status" value="1"/>
</dbReference>
<feature type="compositionally biased region" description="Polar residues" evidence="3">
    <location>
        <begin position="27"/>
        <end position="49"/>
    </location>
</feature>
<dbReference type="EMBL" id="NNAY01001070">
    <property type="protein sequence ID" value="OXU25250.1"/>
    <property type="molecule type" value="Genomic_DNA"/>
</dbReference>
<keyword evidence="6" id="KW-1185">Reference proteome</keyword>
<evidence type="ECO:0000313" key="5">
    <source>
        <dbReference type="EMBL" id="OXU25250.1"/>
    </source>
</evidence>
<dbReference type="AlphaFoldDB" id="A0A232F457"/>
<dbReference type="GO" id="GO:0008010">
    <property type="term" value="F:structural constituent of chitin-based larval cuticle"/>
    <property type="evidence" value="ECO:0007669"/>
    <property type="project" value="TreeGrafter"/>
</dbReference>
<dbReference type="PRINTS" id="PR00947">
    <property type="entry name" value="CUTICLE"/>
</dbReference>
<dbReference type="InterPro" id="IPR050468">
    <property type="entry name" value="Cuticle_Struct_Prot"/>
</dbReference>
<proteinExistence type="predicted"/>
<dbReference type="Proteomes" id="UP000215335">
    <property type="component" value="Unassembled WGS sequence"/>
</dbReference>
<dbReference type="GO" id="GO:0062129">
    <property type="term" value="C:chitin-based extracellular matrix"/>
    <property type="evidence" value="ECO:0007669"/>
    <property type="project" value="TreeGrafter"/>
</dbReference>
<dbReference type="InterPro" id="IPR031311">
    <property type="entry name" value="CHIT_BIND_RR_consensus"/>
</dbReference>
<evidence type="ECO:0000256" key="4">
    <source>
        <dbReference type="SAM" id="SignalP"/>
    </source>
</evidence>
<evidence type="ECO:0000256" key="3">
    <source>
        <dbReference type="SAM" id="MobiDB-lite"/>
    </source>
</evidence>
<evidence type="ECO:0000256" key="2">
    <source>
        <dbReference type="PROSITE-ProRule" id="PRU00497"/>
    </source>
</evidence>
<evidence type="ECO:0000313" key="6">
    <source>
        <dbReference type="Proteomes" id="UP000215335"/>
    </source>
</evidence>
<reference evidence="5 6" key="1">
    <citation type="journal article" date="2017" name="Curr. Biol.">
        <title>The Evolution of Venom by Co-option of Single-Copy Genes.</title>
        <authorList>
            <person name="Martinson E.O."/>
            <person name="Mrinalini"/>
            <person name="Kelkar Y.D."/>
            <person name="Chang C.H."/>
            <person name="Werren J.H."/>
        </authorList>
    </citation>
    <scope>NUCLEOTIDE SEQUENCE [LARGE SCALE GENOMIC DNA]</scope>
    <source>
        <strain evidence="5 6">Alberta</strain>
        <tissue evidence="5">Whole body</tissue>
    </source>
</reference>
<evidence type="ECO:0000256" key="1">
    <source>
        <dbReference type="ARBA" id="ARBA00022460"/>
    </source>
</evidence>
<comment type="caution">
    <text evidence="5">The sequence shown here is derived from an EMBL/GenBank/DDBJ whole genome shotgun (WGS) entry which is preliminary data.</text>
</comment>
<feature type="region of interest" description="Disordered" evidence="3">
    <location>
        <begin position="27"/>
        <end position="57"/>
    </location>
</feature>
<keyword evidence="4" id="KW-0732">Signal</keyword>
<organism evidence="5 6">
    <name type="scientific">Trichomalopsis sarcophagae</name>
    <dbReference type="NCBI Taxonomy" id="543379"/>
    <lineage>
        <taxon>Eukaryota</taxon>
        <taxon>Metazoa</taxon>
        <taxon>Ecdysozoa</taxon>
        <taxon>Arthropoda</taxon>
        <taxon>Hexapoda</taxon>
        <taxon>Insecta</taxon>
        <taxon>Pterygota</taxon>
        <taxon>Neoptera</taxon>
        <taxon>Endopterygota</taxon>
        <taxon>Hymenoptera</taxon>
        <taxon>Apocrita</taxon>
        <taxon>Proctotrupomorpha</taxon>
        <taxon>Chalcidoidea</taxon>
        <taxon>Pteromalidae</taxon>
        <taxon>Pteromalinae</taxon>
        <taxon>Trichomalopsis</taxon>
    </lineage>
</organism>